<feature type="domain" description="Multidrug resistance protein MdtA-like alpha-helical hairpin" evidence="6">
    <location>
        <begin position="106"/>
        <end position="171"/>
    </location>
</feature>
<evidence type="ECO:0000259" key="8">
    <source>
        <dbReference type="Pfam" id="PF25954"/>
    </source>
</evidence>
<dbReference type="EMBL" id="QFQP01000001">
    <property type="protein sequence ID" value="PZR18552.1"/>
    <property type="molecule type" value="Genomic_DNA"/>
</dbReference>
<proteinExistence type="inferred from homology"/>
<dbReference type="InterPro" id="IPR058624">
    <property type="entry name" value="MdtA-like_HH"/>
</dbReference>
<feature type="domain" description="Multidrug resistance protein MdtA-like barrel-sandwich hybrid" evidence="7">
    <location>
        <begin position="58"/>
        <end position="210"/>
    </location>
</feature>
<feature type="domain" description="CusB-like beta-barrel" evidence="8">
    <location>
        <begin position="223"/>
        <end position="299"/>
    </location>
</feature>
<dbReference type="GO" id="GO:0016020">
    <property type="term" value="C:membrane"/>
    <property type="evidence" value="ECO:0007669"/>
    <property type="project" value="InterPro"/>
</dbReference>
<dbReference type="InterPro" id="IPR058792">
    <property type="entry name" value="Beta-barrel_RND_2"/>
</dbReference>
<dbReference type="Pfam" id="PF25967">
    <property type="entry name" value="RND-MFP_C"/>
    <property type="match status" value="1"/>
</dbReference>
<dbReference type="Pfam" id="PF25917">
    <property type="entry name" value="BSH_RND"/>
    <property type="match status" value="1"/>
</dbReference>
<keyword evidence="3 4" id="KW-0175">Coiled coil</keyword>
<dbReference type="InterPro" id="IPR058627">
    <property type="entry name" value="MdtA-like_C"/>
</dbReference>
<feature type="domain" description="Multidrug resistance protein MdtA-like C-terminal permuted SH3" evidence="9">
    <location>
        <begin position="337"/>
        <end position="379"/>
    </location>
</feature>
<dbReference type="AlphaFoldDB" id="A0A2W5TVU3"/>
<dbReference type="InterPro" id="IPR006143">
    <property type="entry name" value="RND_pump_MFP"/>
</dbReference>
<organism evidence="10 11">
    <name type="scientific">Archangium gephyra</name>
    <dbReference type="NCBI Taxonomy" id="48"/>
    <lineage>
        <taxon>Bacteria</taxon>
        <taxon>Pseudomonadati</taxon>
        <taxon>Myxococcota</taxon>
        <taxon>Myxococcia</taxon>
        <taxon>Myxococcales</taxon>
        <taxon>Cystobacterineae</taxon>
        <taxon>Archangiaceae</taxon>
        <taxon>Archangium</taxon>
    </lineage>
</organism>
<dbReference type="GO" id="GO:0022857">
    <property type="term" value="F:transmembrane transporter activity"/>
    <property type="evidence" value="ECO:0007669"/>
    <property type="project" value="InterPro"/>
</dbReference>
<name>A0A2W5TVU3_9BACT</name>
<evidence type="ECO:0000259" key="9">
    <source>
        <dbReference type="Pfam" id="PF25967"/>
    </source>
</evidence>
<dbReference type="Gene3D" id="2.40.30.170">
    <property type="match status" value="1"/>
</dbReference>
<comment type="caution">
    <text evidence="10">The sequence shown here is derived from an EMBL/GenBank/DDBJ whole genome shotgun (WGS) entry which is preliminary data.</text>
</comment>
<feature type="compositionally biased region" description="Gly residues" evidence="5">
    <location>
        <begin position="382"/>
        <end position="393"/>
    </location>
</feature>
<evidence type="ECO:0000313" key="11">
    <source>
        <dbReference type="Proteomes" id="UP000249061"/>
    </source>
</evidence>
<dbReference type="PANTHER" id="PTHR32347:SF14">
    <property type="entry name" value="EFFLUX SYSTEM COMPONENT YKNX-RELATED"/>
    <property type="match status" value="1"/>
</dbReference>
<accession>A0A2W5TVU3</accession>
<comment type="subcellular location">
    <subcellularLocation>
        <location evidence="1">Cell envelope</location>
    </subcellularLocation>
</comment>
<dbReference type="Gene3D" id="2.40.50.100">
    <property type="match status" value="2"/>
</dbReference>
<dbReference type="InterPro" id="IPR058625">
    <property type="entry name" value="MdtA-like_BSH"/>
</dbReference>
<dbReference type="GO" id="GO:0030313">
    <property type="term" value="C:cell envelope"/>
    <property type="evidence" value="ECO:0007669"/>
    <property type="project" value="UniProtKB-SubCell"/>
</dbReference>
<sequence>MKRALFIGVVVVAVFAGFFVWKRSGAAPENPQFLTANVNRGDIVSRVTATGTLSALVTVQVGTQVSGRIQSLSADFNSPVKKGDVLARLDPELFTAALSQATANERAAQANVTKAKAQAIEAQRAFERTQELSKKDFVARAELDTADAAYQVAKAGIESAEAALAQARAQRQQAQVNIAYTTVTSPIDGTVISRAVDVGQTVAASLQSPTLFTIAENLTRMQVETSVAEADVGKLKEGGEASFTVDAFPNRRFVGKVRQIRYAATVVSNVVTYPAIIDVENPELLLRPGMTANVTFVTQEATDVVKVPNAALRFRLEPPPGAPRKMDGVPALPPGARAVTVLREGRPERVAVVTGITDGSFTEVVNGLHEGDVVVTDKLGATPGGAGRGGDGPPGGPPGMGRIL</sequence>
<feature type="coiled-coil region" evidence="4">
    <location>
        <begin position="150"/>
        <end position="177"/>
    </location>
</feature>
<comment type="similarity">
    <text evidence="2">Belongs to the membrane fusion protein (MFP) (TC 8.A.1) family.</text>
</comment>
<evidence type="ECO:0000256" key="1">
    <source>
        <dbReference type="ARBA" id="ARBA00004196"/>
    </source>
</evidence>
<evidence type="ECO:0000256" key="3">
    <source>
        <dbReference type="ARBA" id="ARBA00023054"/>
    </source>
</evidence>
<dbReference type="Gene3D" id="2.40.420.20">
    <property type="match status" value="1"/>
</dbReference>
<dbReference type="PANTHER" id="PTHR32347">
    <property type="entry name" value="EFFLUX SYSTEM COMPONENT YKNX-RELATED"/>
    <property type="match status" value="1"/>
</dbReference>
<dbReference type="Proteomes" id="UP000249061">
    <property type="component" value="Unassembled WGS sequence"/>
</dbReference>
<dbReference type="SUPFAM" id="SSF111369">
    <property type="entry name" value="HlyD-like secretion proteins"/>
    <property type="match status" value="1"/>
</dbReference>
<evidence type="ECO:0000259" key="7">
    <source>
        <dbReference type="Pfam" id="PF25917"/>
    </source>
</evidence>
<evidence type="ECO:0000256" key="4">
    <source>
        <dbReference type="SAM" id="Coils"/>
    </source>
</evidence>
<feature type="region of interest" description="Disordered" evidence="5">
    <location>
        <begin position="379"/>
        <end position="404"/>
    </location>
</feature>
<dbReference type="NCBIfam" id="TIGR01730">
    <property type="entry name" value="RND_mfp"/>
    <property type="match status" value="1"/>
</dbReference>
<evidence type="ECO:0000256" key="5">
    <source>
        <dbReference type="SAM" id="MobiDB-lite"/>
    </source>
</evidence>
<dbReference type="Pfam" id="PF25876">
    <property type="entry name" value="HH_MFP_RND"/>
    <property type="match status" value="1"/>
</dbReference>
<evidence type="ECO:0000313" key="10">
    <source>
        <dbReference type="EMBL" id="PZR18552.1"/>
    </source>
</evidence>
<gene>
    <name evidence="10" type="ORF">DI536_01340</name>
</gene>
<dbReference type="Pfam" id="PF25954">
    <property type="entry name" value="Beta-barrel_RND_2"/>
    <property type="match status" value="1"/>
</dbReference>
<protein>
    <submittedName>
        <fullName evidence="10">Efflux RND transporter periplasmic adaptor subunit</fullName>
    </submittedName>
</protein>
<reference evidence="10 11" key="1">
    <citation type="submission" date="2017-08" db="EMBL/GenBank/DDBJ databases">
        <title>Infants hospitalized years apart are colonized by the same room-sourced microbial strains.</title>
        <authorList>
            <person name="Brooks B."/>
            <person name="Olm M.R."/>
            <person name="Firek B.A."/>
            <person name="Baker R."/>
            <person name="Thomas B.C."/>
            <person name="Morowitz M.J."/>
            <person name="Banfield J.F."/>
        </authorList>
    </citation>
    <scope>NUCLEOTIDE SEQUENCE [LARGE SCALE GENOMIC DNA]</scope>
    <source>
        <strain evidence="10">S2_003_000_R2_14</strain>
    </source>
</reference>
<dbReference type="InterPro" id="IPR050465">
    <property type="entry name" value="UPF0194_transport"/>
</dbReference>
<evidence type="ECO:0000256" key="2">
    <source>
        <dbReference type="ARBA" id="ARBA00009477"/>
    </source>
</evidence>
<evidence type="ECO:0000259" key="6">
    <source>
        <dbReference type="Pfam" id="PF25876"/>
    </source>
</evidence>